<accession>T1GNW6</accession>
<organism evidence="1 2">
    <name type="scientific">Megaselia scalaris</name>
    <name type="common">Humpbacked fly</name>
    <name type="synonym">Phora scalaris</name>
    <dbReference type="NCBI Taxonomy" id="36166"/>
    <lineage>
        <taxon>Eukaryota</taxon>
        <taxon>Metazoa</taxon>
        <taxon>Ecdysozoa</taxon>
        <taxon>Arthropoda</taxon>
        <taxon>Hexapoda</taxon>
        <taxon>Insecta</taxon>
        <taxon>Pterygota</taxon>
        <taxon>Neoptera</taxon>
        <taxon>Endopterygota</taxon>
        <taxon>Diptera</taxon>
        <taxon>Brachycera</taxon>
        <taxon>Muscomorpha</taxon>
        <taxon>Platypezoidea</taxon>
        <taxon>Phoridae</taxon>
        <taxon>Megaseliini</taxon>
        <taxon>Megaselia</taxon>
    </lineage>
</organism>
<dbReference type="AlphaFoldDB" id="T1GNW6"/>
<dbReference type="Proteomes" id="UP000015102">
    <property type="component" value="Unassembled WGS sequence"/>
</dbReference>
<sequence length="23" mass="2512">MGKLLIALTLTLFVAVVIGQPWQ</sequence>
<reference evidence="1" key="2">
    <citation type="submission" date="2015-06" db="UniProtKB">
        <authorList>
            <consortium name="EnsemblMetazoa"/>
        </authorList>
    </citation>
    <scope>IDENTIFICATION</scope>
</reference>
<reference evidence="2" key="1">
    <citation type="submission" date="2013-02" db="EMBL/GenBank/DDBJ databases">
        <authorList>
            <person name="Hughes D."/>
        </authorList>
    </citation>
    <scope>NUCLEOTIDE SEQUENCE</scope>
    <source>
        <strain>Durham</strain>
        <strain evidence="2">NC isolate 2 -- Noor lab</strain>
    </source>
</reference>
<dbReference type="HOGENOM" id="CLU_3424497_0_0_1"/>
<dbReference type="EMBL" id="CAQQ02186469">
    <property type="status" value="NOT_ANNOTATED_CDS"/>
    <property type="molecule type" value="Genomic_DNA"/>
</dbReference>
<keyword evidence="2" id="KW-1185">Reference proteome</keyword>
<dbReference type="EnsemblMetazoa" id="MESCA005277-RA">
    <property type="protein sequence ID" value="MESCA005277-PA"/>
    <property type="gene ID" value="MESCA005277"/>
</dbReference>
<evidence type="ECO:0000313" key="1">
    <source>
        <dbReference type="EnsemblMetazoa" id="MESCA005277-PA"/>
    </source>
</evidence>
<evidence type="ECO:0000313" key="2">
    <source>
        <dbReference type="Proteomes" id="UP000015102"/>
    </source>
</evidence>
<proteinExistence type="predicted"/>
<name>T1GNW6_MEGSC</name>
<protein>
    <submittedName>
        <fullName evidence="1">Uncharacterized protein</fullName>
    </submittedName>
</protein>